<reference evidence="1 2" key="1">
    <citation type="submission" date="2018-08" db="EMBL/GenBank/DDBJ databases">
        <title>Form III RuBisCO-mediated autotrophy in Thermodesulfobium bacteria.</title>
        <authorList>
            <person name="Toshchakov S.V."/>
            <person name="Kublanov I.V."/>
            <person name="Frolov E."/>
            <person name="Bonch-Osmolovskaya E.A."/>
            <person name="Tourova T.P."/>
            <person name="Chernych N.A."/>
            <person name="Lebedinsky A.V."/>
        </authorList>
    </citation>
    <scope>NUCLEOTIDE SEQUENCE [LARGE SCALE GENOMIC DNA]</scope>
    <source>
        <strain evidence="1 2">SR</strain>
    </source>
</reference>
<dbReference type="InterPro" id="IPR036388">
    <property type="entry name" value="WH-like_DNA-bd_sf"/>
</dbReference>
<keyword evidence="2" id="KW-1185">Reference proteome</keyword>
<dbReference type="AlphaFoldDB" id="A0A3D8P4Q3"/>
<dbReference type="OrthoDB" id="2381125at2"/>
<dbReference type="SUPFAM" id="SSF46785">
    <property type="entry name" value="Winged helix' DNA-binding domain"/>
    <property type="match status" value="1"/>
</dbReference>
<protein>
    <submittedName>
        <fullName evidence="1">Uncharacterized protein</fullName>
    </submittedName>
</protein>
<dbReference type="InterPro" id="IPR036390">
    <property type="entry name" value="WH_DNA-bd_sf"/>
</dbReference>
<evidence type="ECO:0000313" key="1">
    <source>
        <dbReference type="EMBL" id="RDV82919.1"/>
    </source>
</evidence>
<evidence type="ECO:0000313" key="2">
    <source>
        <dbReference type="Proteomes" id="UP000256329"/>
    </source>
</evidence>
<dbReference type="RefSeq" id="WP_115792760.1">
    <property type="nucleotide sequence ID" value="NZ_QSLN01000008.1"/>
</dbReference>
<proteinExistence type="predicted"/>
<comment type="caution">
    <text evidence="1">The sequence shown here is derived from an EMBL/GenBank/DDBJ whole genome shotgun (WGS) entry which is preliminary data.</text>
</comment>
<name>A0A3D8P4Q3_9THEO</name>
<dbReference type="Pfam" id="PF13814">
    <property type="entry name" value="Replic_Relax"/>
    <property type="match status" value="1"/>
</dbReference>
<gene>
    <name evidence="1" type="ORF">DXX99_06875</name>
</gene>
<dbReference type="EMBL" id="QSLN01000008">
    <property type="protein sequence ID" value="RDV82919.1"/>
    <property type="molecule type" value="Genomic_DNA"/>
</dbReference>
<sequence length="233" mass="26965">MKLLTRRRLEFLRALGKIQQEEGRPVHYTSVAREMRVSKWTAYDLLRELEEEGYLEAVFEEAREEKTRGRKQLLYRLTPKGETVLQRPGGEEWQELRSLLLSRLQEKGRATRELIAELSNEISQQTSRLARSAYKLAVLLASLEETGFGRGKKLLAQYLNRLSSPEQGLNLFTGVVLANFLRDKGGSLAVRECLRRWLEVIPNLTSEELRCLLEFLREGLNRGRNFSPSPRSF</sequence>
<organism evidence="1 2">
    <name type="scientific">Ammonifex thiophilus</name>
    <dbReference type="NCBI Taxonomy" id="444093"/>
    <lineage>
        <taxon>Bacteria</taxon>
        <taxon>Bacillati</taxon>
        <taxon>Bacillota</taxon>
        <taxon>Clostridia</taxon>
        <taxon>Thermoanaerobacterales</taxon>
        <taxon>Thermoanaerobacteraceae</taxon>
        <taxon>Ammonifex</taxon>
    </lineage>
</organism>
<dbReference type="InterPro" id="IPR025855">
    <property type="entry name" value="Replic_Relax"/>
</dbReference>
<dbReference type="Gene3D" id="1.10.10.10">
    <property type="entry name" value="Winged helix-like DNA-binding domain superfamily/Winged helix DNA-binding domain"/>
    <property type="match status" value="1"/>
</dbReference>
<accession>A0A3D8P4Q3</accession>
<dbReference type="Proteomes" id="UP000256329">
    <property type="component" value="Unassembled WGS sequence"/>
</dbReference>